<dbReference type="SUPFAM" id="SSF56672">
    <property type="entry name" value="DNA/RNA polymerases"/>
    <property type="match status" value="1"/>
</dbReference>
<sequence length="600" mass="63786">MACWIALHLPYLALELASVPVRADGQAEVSPDTTVVLAQSRVWQASEAAQAAGVQSGMRRGGVLALLPQARFHDRDEAAEAQALEALALALLRFGPDVAIVAPHCVVIDVAPSLRLFGGLASLAVQVLESAEALGHRASLGIAATASAAALLARAAQAVPARVDPHAPTTMDMQAAMKSRASRRSIVPVTVPSPTSRAGDASSSMTAFAPGRSNVSNAPNLSNAPNASAYPPERLLPPPLAALPQQLDSLSVALLSEARPWLDWLAQIGCATLGELRALPSAGVRRRCGSELPASLARAYGEMPEAPTWYRAPPYFEAVLPLPSLTHDVDVLLFGLRRLLAQLTGWLTAGQLATRALTLILEHEPLGRETLAPTHFDIRLSEPSAAPAHLLSLCKERLARSPLVAPVLTLRLDVTQTAPYVPQSGSLLPEPGRERQDFVQLMERVAARLGDEHVRRLQVRGDHRPEAAFVSVPYGGNAGCNAGGNAGSNPGGRGAGHAAQGAASGTNRHLPETANTLPPRPAWLLDTPQRLRVQQERPWRQGPLQLVSGPERIEAGWWEPGTVTRDYFIAADTSGALLWVFRERPVKGADAAWYLHGLFG</sequence>
<feature type="domain" description="UmuC" evidence="3">
    <location>
        <begin position="35"/>
        <end position="152"/>
    </location>
</feature>
<reference evidence="5" key="1">
    <citation type="submission" date="2015-02" db="EMBL/GenBank/DDBJ databases">
        <title>Complete Genome Sequencing of Pandoraea vervacti NS15 sp. nov.</title>
        <authorList>
            <person name="Chan K.-G."/>
        </authorList>
    </citation>
    <scope>NUCLEOTIDE SEQUENCE [LARGE SCALE GENOMIC DNA]</scope>
    <source>
        <strain evidence="5">NS15</strain>
    </source>
</reference>
<dbReference type="InterPro" id="IPR001126">
    <property type="entry name" value="UmuC"/>
</dbReference>
<dbReference type="PANTHER" id="PTHR35369:SF2">
    <property type="entry name" value="BLR3025 PROTEIN"/>
    <property type="match status" value="1"/>
</dbReference>
<feature type="compositionally biased region" description="Low complexity" evidence="2">
    <location>
        <begin position="213"/>
        <end position="230"/>
    </location>
</feature>
<feature type="compositionally biased region" description="Polar residues" evidence="2">
    <location>
        <begin position="192"/>
        <end position="206"/>
    </location>
</feature>
<dbReference type="CDD" id="cd03468">
    <property type="entry name" value="PolY_like"/>
    <property type="match status" value="1"/>
</dbReference>
<accession>A0ABM6FRB7</accession>
<gene>
    <name evidence="4" type="ORF">UC34_25365</name>
</gene>
<feature type="region of interest" description="Disordered" evidence="2">
    <location>
        <begin position="180"/>
        <end position="230"/>
    </location>
</feature>
<protein>
    <recommendedName>
        <fullName evidence="3">UmuC domain-containing protein</fullName>
    </recommendedName>
</protein>
<dbReference type="Proteomes" id="UP000035085">
    <property type="component" value="Chromosome"/>
</dbReference>
<keyword evidence="1" id="KW-0227">DNA damage</keyword>
<organism evidence="4 5">
    <name type="scientific">Pandoraea vervacti</name>
    <dbReference type="NCBI Taxonomy" id="656178"/>
    <lineage>
        <taxon>Bacteria</taxon>
        <taxon>Pseudomonadati</taxon>
        <taxon>Pseudomonadota</taxon>
        <taxon>Betaproteobacteria</taxon>
        <taxon>Burkholderiales</taxon>
        <taxon>Burkholderiaceae</taxon>
        <taxon>Pandoraea</taxon>
    </lineage>
</organism>
<name>A0ABM6FRB7_9BURK</name>
<dbReference type="Pfam" id="PF00817">
    <property type="entry name" value="IMS"/>
    <property type="match status" value="1"/>
</dbReference>
<proteinExistence type="predicted"/>
<dbReference type="RefSeq" id="WP_052811104.1">
    <property type="nucleotide sequence ID" value="NZ_CP010897.2"/>
</dbReference>
<dbReference type="InterPro" id="IPR043502">
    <property type="entry name" value="DNA/RNA_pol_sf"/>
</dbReference>
<evidence type="ECO:0000313" key="4">
    <source>
        <dbReference type="EMBL" id="APD11348.1"/>
    </source>
</evidence>
<dbReference type="PANTHER" id="PTHR35369">
    <property type="entry name" value="BLR3025 PROTEIN-RELATED"/>
    <property type="match status" value="1"/>
</dbReference>
<dbReference type="InterPro" id="IPR050356">
    <property type="entry name" value="SulA_CellDiv_inhibitor"/>
</dbReference>
<evidence type="ECO:0000313" key="5">
    <source>
        <dbReference type="Proteomes" id="UP000035085"/>
    </source>
</evidence>
<evidence type="ECO:0000259" key="3">
    <source>
        <dbReference type="Pfam" id="PF00817"/>
    </source>
</evidence>
<evidence type="ECO:0000256" key="2">
    <source>
        <dbReference type="SAM" id="MobiDB-lite"/>
    </source>
</evidence>
<dbReference type="EMBL" id="CP010897">
    <property type="protein sequence ID" value="APD11348.1"/>
    <property type="molecule type" value="Genomic_DNA"/>
</dbReference>
<feature type="compositionally biased region" description="Low complexity" evidence="2">
    <location>
        <begin position="496"/>
        <end position="505"/>
    </location>
</feature>
<feature type="region of interest" description="Disordered" evidence="2">
    <location>
        <begin position="489"/>
        <end position="521"/>
    </location>
</feature>
<keyword evidence="5" id="KW-1185">Reference proteome</keyword>
<evidence type="ECO:0000256" key="1">
    <source>
        <dbReference type="ARBA" id="ARBA00022763"/>
    </source>
</evidence>